<keyword evidence="4" id="KW-1185">Reference proteome</keyword>
<dbReference type="EMBL" id="FNQJ01000002">
    <property type="protein sequence ID" value="SDZ84270.1"/>
    <property type="molecule type" value="Genomic_DNA"/>
</dbReference>
<dbReference type="Gene3D" id="3.40.50.2020">
    <property type="match status" value="1"/>
</dbReference>
<dbReference type="PANTHER" id="PTHR47505">
    <property type="entry name" value="DNA UTILIZATION PROTEIN YHGH"/>
    <property type="match status" value="1"/>
</dbReference>
<gene>
    <name evidence="3" type="ORF">SAMN05421875_102171</name>
</gene>
<dbReference type="InterPro" id="IPR029057">
    <property type="entry name" value="PRTase-like"/>
</dbReference>
<dbReference type="InterPro" id="IPR000836">
    <property type="entry name" value="PRTase_dom"/>
</dbReference>
<evidence type="ECO:0000256" key="1">
    <source>
        <dbReference type="ARBA" id="ARBA00008007"/>
    </source>
</evidence>
<accession>A0A1H3WBC2</accession>
<evidence type="ECO:0000313" key="3">
    <source>
        <dbReference type="EMBL" id="SDZ84270.1"/>
    </source>
</evidence>
<dbReference type="InterPro" id="IPR051910">
    <property type="entry name" value="ComF/GntX_DNA_util-trans"/>
</dbReference>
<name>A0A1H3WBC2_9BURK</name>
<dbReference type="CDD" id="cd06223">
    <property type="entry name" value="PRTases_typeI"/>
    <property type="match status" value="1"/>
</dbReference>
<dbReference type="Proteomes" id="UP000199002">
    <property type="component" value="Unassembled WGS sequence"/>
</dbReference>
<dbReference type="AlphaFoldDB" id="A0A1H3WBC2"/>
<feature type="domain" description="Phosphoribosyltransferase" evidence="2">
    <location>
        <begin position="181"/>
        <end position="236"/>
    </location>
</feature>
<dbReference type="Pfam" id="PF00156">
    <property type="entry name" value="Pribosyltran"/>
    <property type="match status" value="1"/>
</dbReference>
<protein>
    <submittedName>
        <fullName evidence="3">ComF family protein</fullName>
    </submittedName>
</protein>
<evidence type="ECO:0000259" key="2">
    <source>
        <dbReference type="Pfam" id="PF00156"/>
    </source>
</evidence>
<evidence type="ECO:0000313" key="4">
    <source>
        <dbReference type="Proteomes" id="UP000199002"/>
    </source>
</evidence>
<comment type="similarity">
    <text evidence="1">Belongs to the ComF/GntX family.</text>
</comment>
<dbReference type="SUPFAM" id="SSF53271">
    <property type="entry name" value="PRTase-like"/>
    <property type="match status" value="1"/>
</dbReference>
<dbReference type="PANTHER" id="PTHR47505:SF1">
    <property type="entry name" value="DNA UTILIZATION PROTEIN YHGH"/>
    <property type="match status" value="1"/>
</dbReference>
<organism evidence="3 4">
    <name type="scientific">Acidovorax soli</name>
    <dbReference type="NCBI Taxonomy" id="592050"/>
    <lineage>
        <taxon>Bacteria</taxon>
        <taxon>Pseudomonadati</taxon>
        <taxon>Pseudomonadota</taxon>
        <taxon>Betaproteobacteria</taxon>
        <taxon>Burkholderiales</taxon>
        <taxon>Comamonadaceae</taxon>
        <taxon>Acidovorax</taxon>
    </lineage>
</organism>
<dbReference type="STRING" id="592050.SAMN05421875_102171"/>
<dbReference type="RefSeq" id="WP_092696884.1">
    <property type="nucleotide sequence ID" value="NZ_CAXIQL010000035.1"/>
</dbReference>
<proteinExistence type="inferred from homology"/>
<dbReference type="GeneID" id="34233954"/>
<sequence>MLHKMLAGTSRRIGALVGHLPSQCAVCHAWPARRVCDDCAARFAQPRARCTRCALPVPDGVSECGACLREPPALDACLAAVDYAYPWAGAIAEFKFRGDPSWAAALATLLRSTPWVEPALEAADRVLPVPLSRARLQERGFNQAALLAHHLAAPKVDATLLLRLRATEAQSGLPRSQRLRNLQGAFAVEPTRAATLQGQRIVLLDDVMTTGATLNAATHALRQAGAAHITALVVARTEQA</sequence>
<reference evidence="4" key="1">
    <citation type="submission" date="2016-10" db="EMBL/GenBank/DDBJ databases">
        <authorList>
            <person name="Varghese N."/>
            <person name="Submissions S."/>
        </authorList>
    </citation>
    <scope>NUCLEOTIDE SEQUENCE [LARGE SCALE GENOMIC DNA]</scope>
    <source>
        <strain evidence="4">DSM 25157</strain>
    </source>
</reference>